<feature type="domain" description="Carbohydrate kinase PfkB" evidence="8">
    <location>
        <begin position="7"/>
        <end position="270"/>
    </location>
</feature>
<comment type="similarity">
    <text evidence="1">Belongs to the carbohydrate kinase PfkB family.</text>
</comment>
<dbReference type="Gene3D" id="3.40.1190.20">
    <property type="match status" value="1"/>
</dbReference>
<dbReference type="STRING" id="1193182.BN11_2480007"/>
<evidence type="ECO:0000259" key="8">
    <source>
        <dbReference type="Pfam" id="PF00294"/>
    </source>
</evidence>
<dbReference type="RefSeq" id="WP_048698754.1">
    <property type="nucleotide sequence ID" value="NZ_HG764815.1"/>
</dbReference>
<dbReference type="InterPro" id="IPR011611">
    <property type="entry name" value="PfkB_dom"/>
</dbReference>
<organism evidence="9 10">
    <name type="scientific">Nostocoides australiense Ben110</name>
    <dbReference type="NCBI Taxonomy" id="1193182"/>
    <lineage>
        <taxon>Bacteria</taxon>
        <taxon>Bacillati</taxon>
        <taxon>Actinomycetota</taxon>
        <taxon>Actinomycetes</taxon>
        <taxon>Micrococcales</taxon>
        <taxon>Intrasporangiaceae</taxon>
        <taxon>Nostocoides</taxon>
    </lineage>
</organism>
<dbReference type="GO" id="GO:0008443">
    <property type="term" value="F:phosphofructokinase activity"/>
    <property type="evidence" value="ECO:0007669"/>
    <property type="project" value="TreeGrafter"/>
</dbReference>
<dbReference type="GO" id="GO:0005829">
    <property type="term" value="C:cytosol"/>
    <property type="evidence" value="ECO:0007669"/>
    <property type="project" value="TreeGrafter"/>
</dbReference>
<dbReference type="PIRSF" id="PIRSF000535">
    <property type="entry name" value="1PFK/6PFK/LacC"/>
    <property type="match status" value="1"/>
</dbReference>
<dbReference type="GO" id="GO:0005524">
    <property type="term" value="F:ATP binding"/>
    <property type="evidence" value="ECO:0007669"/>
    <property type="project" value="UniProtKB-KW"/>
</dbReference>
<evidence type="ECO:0000313" key="9">
    <source>
        <dbReference type="EMBL" id="CCH73251.1"/>
    </source>
</evidence>
<dbReference type="Pfam" id="PF00294">
    <property type="entry name" value="PfkB"/>
    <property type="match status" value="1"/>
</dbReference>
<evidence type="ECO:0000256" key="5">
    <source>
        <dbReference type="ARBA" id="ARBA00022840"/>
    </source>
</evidence>
<dbReference type="PANTHER" id="PTHR46566">
    <property type="entry name" value="1-PHOSPHOFRUCTOKINASE-RELATED"/>
    <property type="match status" value="1"/>
</dbReference>
<keyword evidence="3" id="KW-0547">Nucleotide-binding</keyword>
<evidence type="ECO:0000256" key="7">
    <source>
        <dbReference type="SAM" id="MobiDB-lite"/>
    </source>
</evidence>
<evidence type="ECO:0000256" key="3">
    <source>
        <dbReference type="ARBA" id="ARBA00022741"/>
    </source>
</evidence>
<evidence type="ECO:0000313" key="10">
    <source>
        <dbReference type="Proteomes" id="UP000035763"/>
    </source>
</evidence>
<keyword evidence="5" id="KW-0067">ATP-binding</keyword>
<sequence length="317" mass="32015">MIITLTLNPALDLTYHLADDTLGAVDVHRSTSQTLEASGKGINVSRDLHAAGLATAAVFPSAGATGRHLAELLVAEGVRHAAPASSGETRINSTVLLPHGQTIKINGPGAALTPVDVGAVLDAVDQELTQAGGEEETWLVISGSLAPGAGPEVVTAFVELAHRHTARCAVDISGPALAAALAAGADLLAPNEIELADLLGVPKPTSVDETAALARRVALEYDAQLLVSMGKAGAIHTDGFSVIHGGGPALVPVNTAGAGDAFLAGWLAAAGTPSERMARAMQWGRSACLCPTTVDPRPGSAGTEGITVSQIETAERP</sequence>
<comment type="caution">
    <text evidence="9">The sequence shown here is derived from an EMBL/GenBank/DDBJ whole genome shotgun (WGS) entry which is preliminary data.</text>
</comment>
<protein>
    <submittedName>
        <fullName evidence="9">PfkB domain protein</fullName>
    </submittedName>
</protein>
<dbReference type="OrthoDB" id="9801219at2"/>
<accession>W6JWX0</accession>
<feature type="compositionally biased region" description="Polar residues" evidence="7">
    <location>
        <begin position="306"/>
        <end position="317"/>
    </location>
</feature>
<gene>
    <name evidence="9" type="ORF">BN11_2480007</name>
</gene>
<keyword evidence="10" id="KW-1185">Reference proteome</keyword>
<evidence type="ECO:0000256" key="2">
    <source>
        <dbReference type="ARBA" id="ARBA00022679"/>
    </source>
</evidence>
<keyword evidence="4" id="KW-0418">Kinase</keyword>
<dbReference type="AlphaFoldDB" id="W6JWX0"/>
<feature type="region of interest" description="Disordered" evidence="7">
    <location>
        <begin position="295"/>
        <end position="317"/>
    </location>
</feature>
<keyword evidence="2 6" id="KW-0808">Transferase</keyword>
<reference evidence="9 10" key="1">
    <citation type="journal article" date="2013" name="ISME J.">
        <title>A metabolic model for members of the genus Tetrasphaera involved in enhanced biological phosphorus removal.</title>
        <authorList>
            <person name="Kristiansen R."/>
            <person name="Nguyen H.T.T."/>
            <person name="Saunders A.M."/>
            <person name="Nielsen J.L."/>
            <person name="Wimmer R."/>
            <person name="Le V.Q."/>
            <person name="McIlroy S.J."/>
            <person name="Petrovski S."/>
            <person name="Seviour R.J."/>
            <person name="Calteau A."/>
            <person name="Nielsen K.L."/>
            <person name="Nielsen P.H."/>
        </authorList>
    </citation>
    <scope>NUCLEOTIDE SEQUENCE [LARGE SCALE GENOMIC DNA]</scope>
    <source>
        <strain evidence="9 10">Ben110</strain>
    </source>
</reference>
<proteinExistence type="inferred from homology"/>
<dbReference type="PANTHER" id="PTHR46566:SF5">
    <property type="entry name" value="1-PHOSPHOFRUCTOKINASE"/>
    <property type="match status" value="1"/>
</dbReference>
<dbReference type="InterPro" id="IPR029056">
    <property type="entry name" value="Ribokinase-like"/>
</dbReference>
<evidence type="ECO:0000256" key="1">
    <source>
        <dbReference type="ARBA" id="ARBA00010688"/>
    </source>
</evidence>
<evidence type="ECO:0000256" key="6">
    <source>
        <dbReference type="PIRNR" id="PIRNR000535"/>
    </source>
</evidence>
<evidence type="ECO:0000256" key="4">
    <source>
        <dbReference type="ARBA" id="ARBA00022777"/>
    </source>
</evidence>
<dbReference type="SUPFAM" id="SSF53613">
    <property type="entry name" value="Ribokinase-like"/>
    <property type="match status" value="1"/>
</dbReference>
<dbReference type="EMBL" id="CAJA01000166">
    <property type="protein sequence ID" value="CCH73251.1"/>
    <property type="molecule type" value="Genomic_DNA"/>
</dbReference>
<dbReference type="InterPro" id="IPR017583">
    <property type="entry name" value="Tagatose/fructose_Pkinase"/>
</dbReference>
<name>W6JWX0_9MICO</name>
<dbReference type="Proteomes" id="UP000035763">
    <property type="component" value="Unassembled WGS sequence"/>
</dbReference>